<reference evidence="2 3" key="2">
    <citation type="submission" date="2020-03" db="EMBL/GenBank/DDBJ databases">
        <authorList>
            <person name="Ichikawa N."/>
            <person name="Kimura A."/>
            <person name="Kitahashi Y."/>
            <person name="Uohara A."/>
        </authorList>
    </citation>
    <scope>NUCLEOTIDE SEQUENCE [LARGE SCALE GENOMIC DNA]</scope>
    <source>
        <strain evidence="2 3">NBRC 108639</strain>
    </source>
</reference>
<name>A0A6V8KGS2_9ACTN</name>
<accession>A0A6V8KGS2</accession>
<dbReference type="AlphaFoldDB" id="A0A6V8KGS2"/>
<evidence type="ECO:0008006" key="4">
    <source>
        <dbReference type="Google" id="ProtNLM"/>
    </source>
</evidence>
<dbReference type="Gene3D" id="2.60.120.260">
    <property type="entry name" value="Galactose-binding domain-like"/>
    <property type="match status" value="1"/>
</dbReference>
<protein>
    <recommendedName>
        <fullName evidence="4">CBM-cenC domain-containing protein</fullName>
    </recommendedName>
</protein>
<dbReference type="RefSeq" id="WP_173059320.1">
    <property type="nucleotide sequence ID" value="NZ_BAABGO010000029.1"/>
</dbReference>
<evidence type="ECO:0000313" key="2">
    <source>
        <dbReference type="EMBL" id="GFJ80897.1"/>
    </source>
</evidence>
<evidence type="ECO:0000313" key="3">
    <source>
        <dbReference type="Proteomes" id="UP000482800"/>
    </source>
</evidence>
<feature type="chain" id="PRO_5038743813" description="CBM-cenC domain-containing protein" evidence="1">
    <location>
        <begin position="25"/>
        <end position="189"/>
    </location>
</feature>
<comment type="caution">
    <text evidence="2">The sequence shown here is derived from an EMBL/GenBank/DDBJ whole genome shotgun (WGS) entry which is preliminary data.</text>
</comment>
<dbReference type="EMBL" id="BLPF01000002">
    <property type="protein sequence ID" value="GFJ80897.1"/>
    <property type="molecule type" value="Genomic_DNA"/>
</dbReference>
<evidence type="ECO:0000256" key="1">
    <source>
        <dbReference type="SAM" id="SignalP"/>
    </source>
</evidence>
<reference evidence="2 3" key="1">
    <citation type="submission" date="2020-03" db="EMBL/GenBank/DDBJ databases">
        <title>Whole genome shotgun sequence of Phytohabitans houttuyneae NBRC 108639.</title>
        <authorList>
            <person name="Komaki H."/>
            <person name="Tamura T."/>
        </authorList>
    </citation>
    <scope>NUCLEOTIDE SEQUENCE [LARGE SCALE GENOMIC DNA]</scope>
    <source>
        <strain evidence="2 3">NBRC 108639</strain>
    </source>
</reference>
<organism evidence="2 3">
    <name type="scientific">Phytohabitans houttuyneae</name>
    <dbReference type="NCBI Taxonomy" id="1076126"/>
    <lineage>
        <taxon>Bacteria</taxon>
        <taxon>Bacillati</taxon>
        <taxon>Actinomycetota</taxon>
        <taxon>Actinomycetes</taxon>
        <taxon>Micromonosporales</taxon>
        <taxon>Micromonosporaceae</taxon>
    </lineage>
</organism>
<proteinExistence type="predicted"/>
<feature type="signal peptide" evidence="1">
    <location>
        <begin position="1"/>
        <end position="24"/>
    </location>
</feature>
<keyword evidence="3" id="KW-1185">Reference proteome</keyword>
<gene>
    <name evidence="2" type="ORF">Phou_050770</name>
</gene>
<keyword evidence="1" id="KW-0732">Signal</keyword>
<sequence length="189" mass="20493">MSSSKARPSLWGRLTRAFAGIALATVAVVTSGAAPASAEAWPVVEGFESRPFDRWSPYINGQGNIEASQASILAHSGVGSIFMYSATGSWVSIERRITLDRSSGARTCGANIWASPQANYDTSLNLEVIDAATWTYVSVKNVPITGGRYQQVQFANFAHTDKPIVVRIVLSKHNVNLDDFQLWCSRPLS</sequence>
<dbReference type="Proteomes" id="UP000482800">
    <property type="component" value="Unassembled WGS sequence"/>
</dbReference>